<accession>A0AAD6X377</accession>
<organism evidence="2 3">
    <name type="scientific">Mycena alexandri</name>
    <dbReference type="NCBI Taxonomy" id="1745969"/>
    <lineage>
        <taxon>Eukaryota</taxon>
        <taxon>Fungi</taxon>
        <taxon>Dikarya</taxon>
        <taxon>Basidiomycota</taxon>
        <taxon>Agaricomycotina</taxon>
        <taxon>Agaricomycetes</taxon>
        <taxon>Agaricomycetidae</taxon>
        <taxon>Agaricales</taxon>
        <taxon>Marasmiineae</taxon>
        <taxon>Mycenaceae</taxon>
        <taxon>Mycena</taxon>
    </lineage>
</organism>
<feature type="region of interest" description="Disordered" evidence="1">
    <location>
        <begin position="90"/>
        <end position="109"/>
    </location>
</feature>
<evidence type="ECO:0000256" key="1">
    <source>
        <dbReference type="SAM" id="MobiDB-lite"/>
    </source>
</evidence>
<reference evidence="2" key="1">
    <citation type="submission" date="2023-03" db="EMBL/GenBank/DDBJ databases">
        <title>Massive genome expansion in bonnet fungi (Mycena s.s.) driven by repeated elements and novel gene families across ecological guilds.</title>
        <authorList>
            <consortium name="Lawrence Berkeley National Laboratory"/>
            <person name="Harder C.B."/>
            <person name="Miyauchi S."/>
            <person name="Viragh M."/>
            <person name="Kuo A."/>
            <person name="Thoen E."/>
            <person name="Andreopoulos B."/>
            <person name="Lu D."/>
            <person name="Skrede I."/>
            <person name="Drula E."/>
            <person name="Henrissat B."/>
            <person name="Morin E."/>
            <person name="Kohler A."/>
            <person name="Barry K."/>
            <person name="LaButti K."/>
            <person name="Morin E."/>
            <person name="Salamov A."/>
            <person name="Lipzen A."/>
            <person name="Mereny Z."/>
            <person name="Hegedus B."/>
            <person name="Baldrian P."/>
            <person name="Stursova M."/>
            <person name="Weitz H."/>
            <person name="Taylor A."/>
            <person name="Grigoriev I.V."/>
            <person name="Nagy L.G."/>
            <person name="Martin F."/>
            <person name="Kauserud H."/>
        </authorList>
    </citation>
    <scope>NUCLEOTIDE SEQUENCE</scope>
    <source>
        <strain evidence="2">CBHHK200</strain>
    </source>
</reference>
<dbReference type="EMBL" id="JARJCM010000090">
    <property type="protein sequence ID" value="KAJ7030534.1"/>
    <property type="molecule type" value="Genomic_DNA"/>
</dbReference>
<protein>
    <submittedName>
        <fullName evidence="2">Uncharacterized protein</fullName>
    </submittedName>
</protein>
<proteinExistence type="predicted"/>
<gene>
    <name evidence="2" type="ORF">C8F04DRAFT_1186748</name>
</gene>
<feature type="compositionally biased region" description="Polar residues" evidence="1">
    <location>
        <begin position="90"/>
        <end position="105"/>
    </location>
</feature>
<evidence type="ECO:0000313" key="3">
    <source>
        <dbReference type="Proteomes" id="UP001218188"/>
    </source>
</evidence>
<name>A0AAD6X377_9AGAR</name>
<comment type="caution">
    <text evidence="2">The sequence shown here is derived from an EMBL/GenBank/DDBJ whole genome shotgun (WGS) entry which is preliminary data.</text>
</comment>
<keyword evidence="3" id="KW-1185">Reference proteome</keyword>
<dbReference type="Proteomes" id="UP001218188">
    <property type="component" value="Unassembled WGS sequence"/>
</dbReference>
<evidence type="ECO:0000313" key="2">
    <source>
        <dbReference type="EMBL" id="KAJ7030534.1"/>
    </source>
</evidence>
<sequence>MERTPKYSGNPRRVQWGYLESWNRFKGSHPPLKIQSTRSADPQNCGANEVFKHASRVLTGLTCAECGNETEERAVDEVHIRKKSPALLTAQRSPAQISEPQNVPPTQKERERLRYGNAYALTYRHMALSQRNIGLDVREMGWNVYLGRKKVVGGRRGDLESSISFTANNSRHPERHIKLGLGQEKRPLFGRKRYSASPASSSSLVALRHCISFFETIFDRNIEGMVQYSRAEVAPLRKSAGR</sequence>
<dbReference type="AlphaFoldDB" id="A0AAD6X377"/>